<organism evidence="2 3">
    <name type="scientific">Microbispora amethystogenes</name>
    <dbReference type="NCBI Taxonomy" id="1427754"/>
    <lineage>
        <taxon>Bacteria</taxon>
        <taxon>Bacillati</taxon>
        <taxon>Actinomycetota</taxon>
        <taxon>Actinomycetes</taxon>
        <taxon>Streptosporangiales</taxon>
        <taxon>Streptosporangiaceae</taxon>
        <taxon>Microbispora</taxon>
    </lineage>
</organism>
<accession>A0ABQ4FJY3</accession>
<dbReference type="RefSeq" id="WP_204287850.1">
    <property type="nucleotide sequence ID" value="NZ_BAABEJ010000024.1"/>
</dbReference>
<comment type="caution">
    <text evidence="2">The sequence shown here is derived from an EMBL/GenBank/DDBJ whole genome shotgun (WGS) entry which is preliminary data.</text>
</comment>
<proteinExistence type="predicted"/>
<evidence type="ECO:0000313" key="3">
    <source>
        <dbReference type="Proteomes" id="UP000651728"/>
    </source>
</evidence>
<keyword evidence="3" id="KW-1185">Reference proteome</keyword>
<dbReference type="Proteomes" id="UP000651728">
    <property type="component" value="Unassembled WGS sequence"/>
</dbReference>
<evidence type="ECO:0000313" key="2">
    <source>
        <dbReference type="EMBL" id="GIH35120.1"/>
    </source>
</evidence>
<feature type="region of interest" description="Disordered" evidence="1">
    <location>
        <begin position="1"/>
        <end position="20"/>
    </location>
</feature>
<reference evidence="2 3" key="1">
    <citation type="submission" date="2021-01" db="EMBL/GenBank/DDBJ databases">
        <title>Whole genome shotgun sequence of Microbispora amethystogenes NBRC 101907.</title>
        <authorList>
            <person name="Komaki H."/>
            <person name="Tamura T."/>
        </authorList>
    </citation>
    <scope>NUCLEOTIDE SEQUENCE [LARGE SCALE GENOMIC DNA]</scope>
    <source>
        <strain evidence="2 3">NBRC 101907</strain>
    </source>
</reference>
<gene>
    <name evidence="2" type="ORF">Mam01_52840</name>
</gene>
<dbReference type="EMBL" id="BOOB01000042">
    <property type="protein sequence ID" value="GIH35120.1"/>
    <property type="molecule type" value="Genomic_DNA"/>
</dbReference>
<evidence type="ECO:0000256" key="1">
    <source>
        <dbReference type="SAM" id="MobiDB-lite"/>
    </source>
</evidence>
<name>A0ABQ4FJY3_9ACTN</name>
<protein>
    <submittedName>
        <fullName evidence="2">Uncharacterized protein</fullName>
    </submittedName>
</protein>
<sequence>MAADDPEPFVSTARHDRERREETAQVAALLSCAMGTPAVLHALPRVLPWVRHLSGDEMQQFVQELLAATHATPHRVIAEWRATARILASPALATHLTQPLPDDDHSEVLTP</sequence>